<dbReference type="GO" id="GO:0061709">
    <property type="term" value="P:reticulophagy"/>
    <property type="evidence" value="ECO:0007669"/>
    <property type="project" value="TreeGrafter"/>
</dbReference>
<feature type="domain" description="Autophagy protein ATG17-like" evidence="11">
    <location>
        <begin position="175"/>
        <end position="508"/>
    </location>
</feature>
<dbReference type="Proteomes" id="UP001161438">
    <property type="component" value="Chromosome 16"/>
</dbReference>
<dbReference type="GO" id="GO:0034517">
    <property type="term" value="P:ribophagy"/>
    <property type="evidence" value="ECO:0007669"/>
    <property type="project" value="TreeGrafter"/>
</dbReference>
<protein>
    <recommendedName>
        <fullName evidence="3 9">Autophagy-related protein 11</fullName>
    </recommendedName>
</protein>
<evidence type="ECO:0000259" key="11">
    <source>
        <dbReference type="Pfam" id="PF04108"/>
    </source>
</evidence>
<dbReference type="GO" id="GO:1903599">
    <property type="term" value="P:positive regulation of autophagy of mitochondrion"/>
    <property type="evidence" value="ECO:0007669"/>
    <property type="project" value="UniProtKB-UniRule"/>
</dbReference>
<keyword evidence="7 9" id="KW-0072">Autophagy</keyword>
<feature type="coiled-coil region" evidence="10">
    <location>
        <begin position="703"/>
        <end position="772"/>
    </location>
</feature>
<dbReference type="AlphaFoldDB" id="A0AA35NDQ0"/>
<evidence type="ECO:0000256" key="8">
    <source>
        <dbReference type="ARBA" id="ARBA00023054"/>
    </source>
</evidence>
<keyword evidence="8 10" id="KW-0175">Coiled coil</keyword>
<feature type="domain" description="Autophagy-related protein 11 C-terminal" evidence="12">
    <location>
        <begin position="996"/>
        <end position="1173"/>
    </location>
</feature>
<proteinExistence type="inferred from homology"/>
<keyword evidence="4 9" id="KW-0813">Transport</keyword>
<dbReference type="Pfam" id="PF04108">
    <property type="entry name" value="ATG17_like"/>
    <property type="match status" value="1"/>
</dbReference>
<dbReference type="GO" id="GO:0034727">
    <property type="term" value="P:piecemeal microautophagy of the nucleus"/>
    <property type="evidence" value="ECO:0007669"/>
    <property type="project" value="TreeGrafter"/>
</dbReference>
<dbReference type="GeneID" id="80921842"/>
<keyword evidence="9" id="KW-0472">Membrane</keyword>
<evidence type="ECO:0000313" key="13">
    <source>
        <dbReference type="EMBL" id="CAI4036917.1"/>
    </source>
</evidence>
<dbReference type="Pfam" id="PF10377">
    <property type="entry name" value="ATG11"/>
    <property type="match status" value="1"/>
</dbReference>
<reference evidence="13" key="1">
    <citation type="submission" date="2022-10" db="EMBL/GenBank/DDBJ databases">
        <authorList>
            <person name="Byrne P K."/>
        </authorList>
    </citation>
    <scope>NUCLEOTIDE SEQUENCE</scope>
    <source>
        <strain evidence="13">IFO1815</strain>
    </source>
</reference>
<dbReference type="GO" id="GO:0000422">
    <property type="term" value="P:autophagy of mitochondrion"/>
    <property type="evidence" value="ECO:0007669"/>
    <property type="project" value="TreeGrafter"/>
</dbReference>
<keyword evidence="14" id="KW-1185">Reference proteome</keyword>
<evidence type="ECO:0000256" key="10">
    <source>
        <dbReference type="SAM" id="Coils"/>
    </source>
</evidence>
<dbReference type="GO" id="GO:1990316">
    <property type="term" value="C:Atg1/ULK1 kinase complex"/>
    <property type="evidence" value="ECO:0007669"/>
    <property type="project" value="TreeGrafter"/>
</dbReference>
<evidence type="ECO:0000256" key="3">
    <source>
        <dbReference type="ARBA" id="ARBA00013804"/>
    </source>
</evidence>
<sequence>MAHLDEYNSASTQQVITPLQTTATITNAISGDSITTNVNFFVSLEKFKLFISRKWKIPSDQLLILLPYGNKLKPSMFKDLLIGRTFAPNEFYVYDRRLFSLISKPVPANLRTSRDFNLANSLNSKDLTETLEYLIKNSHISSYQGGDTIMIKPIPSPLEDADVALSRLNYHTVSSLLTTNLGWLSALEIDVHYFKSLIPDITAQVIRIFDSLTVCSQYLKLYCFDVESLYNSNVQFLNQLVDNGMTSKWEKCFNETLSKLTGLEDDSLQKFINIESLLENEKSVKILNHSINGKLNKIKREIDENSNFRETITLNINKLREIFTPDESKYELENKMAESFEVLVSEMRSRSRNVLAKEVDEFKSKEFLESMNEMLEKDKKNSVKSLFTISQALYSQTEELIELKKNLQKHAIVTLGHIAFTQMEILGIKRSLLNDCNKDLELYKKYEVEFAQVEDLPLIYGLYLMERYRRLSWFQQILSFVEDFHQDLKVFKQNELRTRKKWIKNFGSIATVFCEDLLSFSDFTHLNKYYSLSCPSNNSNEYQNENSTTHYHEDLIKLSQVIEKYMAQIKETNVSAAIVDLLSKTLLEAKRFHVIYSNFKTDNNNGSNSNIDSPQESAVLKSNDVVKGYKTRIKKLESLLHEFQYSDMDHWPQGILNTQLKPLRSSNPTINKNKFLGASVLLEPFNTSELNNGVNHHVDSLQIQELENNVEDLMHQIQLLKEENGRKTKETSEMRKKISDLEVEKTAYRETLTNLNQELARLTNEEESHRTEIFTLNASFKKQLNDIIVQDNEKLVRIEKLKSDYDDIYNSRERLQENLDDSNKKCEKEIALLKAEIERLNEQVATLGKNENEIKSSSMERIGECDTTPLAKDADEKELVSPYAQTLQDRVFDIISTNIFILENIGLLLTFDNNNNIQIRRVKGLKKGTAQSNILDESTQMLDVCDNSMIKSPVFQKIKDKYDSIKSSGNETDKNAQQSIFLENITQFYDNKLYEVAVIRRFKDIETLAKKLTKENKIKRMLLERFQREKVTLKNFQIGDLALFLPTRENVNSVGSMSSSTSSLSSSFSSVDLSTPPPLDTMSIQSSPSIIHSNVVSQVGASGKDKNKSMKPWAAFTAFEENTRYFLKDEKGLTKGKEWFVGRIITLEHFVADNPSNNPFRLPKGSIWFQVTAVVVSFQGI</sequence>
<comment type="subunit">
    <text evidence="9">Homodimer.</text>
</comment>
<dbReference type="GO" id="GO:0060090">
    <property type="term" value="F:molecular adaptor activity"/>
    <property type="evidence" value="ECO:0007669"/>
    <property type="project" value="TreeGrafter"/>
</dbReference>
<dbReference type="Gene3D" id="1.10.287.1490">
    <property type="match status" value="1"/>
</dbReference>
<evidence type="ECO:0000256" key="4">
    <source>
        <dbReference type="ARBA" id="ARBA00022448"/>
    </source>
</evidence>
<evidence type="ECO:0000259" key="12">
    <source>
        <dbReference type="Pfam" id="PF10377"/>
    </source>
</evidence>
<name>A0AA35NDQ0_SACMI</name>
<dbReference type="PANTHER" id="PTHR13222">
    <property type="entry name" value="RB1-INDUCIBLE COILED-COIL"/>
    <property type="match status" value="1"/>
</dbReference>
<evidence type="ECO:0000256" key="5">
    <source>
        <dbReference type="ARBA" id="ARBA00022554"/>
    </source>
</evidence>
<evidence type="ECO:0000256" key="6">
    <source>
        <dbReference type="ARBA" id="ARBA00022927"/>
    </source>
</evidence>
<keyword evidence="6 9" id="KW-0653">Protein transport</keyword>
<dbReference type="GO" id="GO:0034045">
    <property type="term" value="C:phagophore assembly site membrane"/>
    <property type="evidence" value="ECO:0007669"/>
    <property type="project" value="UniProtKB-SubCell"/>
</dbReference>
<organism evidence="13 14">
    <name type="scientific">Saccharomyces mikatae IFO 1815</name>
    <dbReference type="NCBI Taxonomy" id="226126"/>
    <lineage>
        <taxon>Eukaryota</taxon>
        <taxon>Fungi</taxon>
        <taxon>Dikarya</taxon>
        <taxon>Ascomycota</taxon>
        <taxon>Saccharomycotina</taxon>
        <taxon>Saccharomycetes</taxon>
        <taxon>Saccharomycetales</taxon>
        <taxon>Saccharomycetaceae</taxon>
        <taxon>Saccharomyces</taxon>
    </lineage>
</organism>
<comment type="subcellular location">
    <subcellularLocation>
        <location evidence="9">Preautophagosomal structure membrane</location>
        <topology evidence="9">Peripheral membrane protein</topology>
    </subcellularLocation>
    <subcellularLocation>
        <location evidence="1 9">Vacuole membrane</location>
        <topology evidence="1 9">Peripheral membrane protein</topology>
    </subcellularLocation>
    <text evidence="9">During pexophagy, accumulates in the vacuolar membrane region, where the peroxisomes contact the vacuole.</text>
</comment>
<evidence type="ECO:0000313" key="14">
    <source>
        <dbReference type="Proteomes" id="UP001161438"/>
    </source>
</evidence>
<evidence type="ECO:0000256" key="9">
    <source>
        <dbReference type="RuleBase" id="RU367075"/>
    </source>
</evidence>
<accession>A0AA35NDQ0</accession>
<gene>
    <name evidence="13" type="primary">SMKI16G2120</name>
    <name evidence="13" type="ORF">SMKI_16G2120</name>
</gene>
<evidence type="ECO:0000256" key="2">
    <source>
        <dbReference type="ARBA" id="ARBA00009729"/>
    </source>
</evidence>
<dbReference type="InterPro" id="IPR045326">
    <property type="entry name" value="ATG17-like_dom"/>
</dbReference>
<dbReference type="GO" id="GO:0005774">
    <property type="term" value="C:vacuolar membrane"/>
    <property type="evidence" value="ECO:0007669"/>
    <property type="project" value="UniProtKB-SubCell"/>
</dbReference>
<evidence type="ECO:0000256" key="1">
    <source>
        <dbReference type="ARBA" id="ARBA00004148"/>
    </source>
</evidence>
<feature type="coiled-coil region" evidence="10">
    <location>
        <begin position="798"/>
        <end position="850"/>
    </location>
</feature>
<dbReference type="EMBL" id="OX365772">
    <property type="protein sequence ID" value="CAI4036917.1"/>
    <property type="molecule type" value="Genomic_DNA"/>
</dbReference>
<comment type="function">
    <text evidence="9">Involved in cytoplasm to vacuole transport (Cvt), pexophagy, mitophagy and nucleophagy. Recruits mitochondria for their selective degradation via autophagy (mitophagy) during starvation. Works as scaffold proteins that recruit ATG proteins to the pre-autophagosome (PAS), the site of vesicle/autophagosome formation. Required for the Cvt vesicles completion.</text>
</comment>
<evidence type="ECO:0000256" key="7">
    <source>
        <dbReference type="ARBA" id="ARBA00023006"/>
    </source>
</evidence>
<dbReference type="InterPro" id="IPR040040">
    <property type="entry name" value="ATG11"/>
</dbReference>
<dbReference type="RefSeq" id="XP_056080034.1">
    <property type="nucleotide sequence ID" value="XM_056226302.1"/>
</dbReference>
<dbReference type="GO" id="GO:0000045">
    <property type="term" value="P:autophagosome assembly"/>
    <property type="evidence" value="ECO:0007669"/>
    <property type="project" value="UniProtKB-UniRule"/>
</dbReference>
<comment type="similarity">
    <text evidence="2 9">Belongs to the ATG11 family.</text>
</comment>
<dbReference type="GO" id="GO:0015031">
    <property type="term" value="P:protein transport"/>
    <property type="evidence" value="ECO:0007669"/>
    <property type="project" value="UniProtKB-KW"/>
</dbReference>
<dbReference type="PANTHER" id="PTHR13222:SF1">
    <property type="entry name" value="RB1-INDUCIBLE COILED-COIL PROTEIN 1"/>
    <property type="match status" value="1"/>
</dbReference>
<keyword evidence="5 9" id="KW-0926">Vacuole</keyword>
<dbReference type="InterPro" id="IPR019460">
    <property type="entry name" value="Atg11_C"/>
</dbReference>
<dbReference type="GO" id="GO:0019901">
    <property type="term" value="F:protein kinase binding"/>
    <property type="evidence" value="ECO:0007669"/>
    <property type="project" value="TreeGrafter"/>
</dbReference>